<feature type="signal peptide" evidence="2">
    <location>
        <begin position="1"/>
        <end position="24"/>
    </location>
</feature>
<keyword evidence="2" id="KW-0732">Signal</keyword>
<feature type="chain" id="PRO_5014171934" evidence="2">
    <location>
        <begin position="25"/>
        <end position="178"/>
    </location>
</feature>
<evidence type="ECO:0000256" key="2">
    <source>
        <dbReference type="SAM" id="SignalP"/>
    </source>
</evidence>
<name>A0A2H6KF34_9APIC</name>
<feature type="region of interest" description="Disordered" evidence="1">
    <location>
        <begin position="111"/>
        <end position="178"/>
    </location>
</feature>
<dbReference type="AlphaFoldDB" id="A0A2H6KF34"/>
<sequence>MKVNASSLIALIALGHTYIKLVHCNNLGHAVPINANSIAVANTNANNVAGVNGNLNGIAETFSTAATVGMSNVGAELLGGFVGGCLSTFIIRISESIVDAVAGCIRRSKEEQMKKCRNNDDDDDAPYLRSPKREEEAAKPSGEVKEPKNKVKKPNEVTKPHNGEAKATKGGVPAAPAP</sequence>
<accession>A0A2H6KF34</accession>
<proteinExistence type="predicted"/>
<keyword evidence="4" id="KW-1185">Reference proteome</keyword>
<protein>
    <submittedName>
        <fullName evidence="3">Microneme MIC11, putative</fullName>
    </submittedName>
</protein>
<organism evidence="3 4">
    <name type="scientific">Babesia ovata</name>
    <dbReference type="NCBI Taxonomy" id="189622"/>
    <lineage>
        <taxon>Eukaryota</taxon>
        <taxon>Sar</taxon>
        <taxon>Alveolata</taxon>
        <taxon>Apicomplexa</taxon>
        <taxon>Aconoidasida</taxon>
        <taxon>Piroplasmida</taxon>
        <taxon>Babesiidae</taxon>
        <taxon>Babesia</taxon>
    </lineage>
</organism>
<dbReference type="VEuPathDB" id="PiroplasmaDB:BOVATA_031030"/>
<dbReference type="Proteomes" id="UP000236319">
    <property type="component" value="Unassembled WGS sequence"/>
</dbReference>
<dbReference type="EMBL" id="BDSA01000003">
    <property type="protein sequence ID" value="GBE61610.1"/>
    <property type="molecule type" value="Genomic_DNA"/>
</dbReference>
<feature type="compositionally biased region" description="Basic and acidic residues" evidence="1">
    <location>
        <begin position="131"/>
        <end position="167"/>
    </location>
</feature>
<evidence type="ECO:0000313" key="4">
    <source>
        <dbReference type="Proteomes" id="UP000236319"/>
    </source>
</evidence>
<dbReference type="GeneID" id="39875380"/>
<evidence type="ECO:0000313" key="3">
    <source>
        <dbReference type="EMBL" id="GBE61610.1"/>
    </source>
</evidence>
<evidence type="ECO:0000256" key="1">
    <source>
        <dbReference type="SAM" id="MobiDB-lite"/>
    </source>
</evidence>
<reference evidence="3 4" key="1">
    <citation type="journal article" date="2017" name="BMC Genomics">
        <title>Whole-genome assembly of Babesia ovata and comparative genomics between closely related pathogens.</title>
        <authorList>
            <person name="Yamagishi J."/>
            <person name="Asada M."/>
            <person name="Hakimi H."/>
            <person name="Tanaka T.Q."/>
            <person name="Sugimoto C."/>
            <person name="Kawazu S."/>
        </authorList>
    </citation>
    <scope>NUCLEOTIDE SEQUENCE [LARGE SCALE GENOMIC DNA]</scope>
    <source>
        <strain evidence="3 4">Miyake</strain>
    </source>
</reference>
<gene>
    <name evidence="3" type="ORF">BOVATA_031030</name>
</gene>
<dbReference type="RefSeq" id="XP_028867853.1">
    <property type="nucleotide sequence ID" value="XM_029012020.1"/>
</dbReference>
<comment type="caution">
    <text evidence="3">The sequence shown here is derived from an EMBL/GenBank/DDBJ whole genome shotgun (WGS) entry which is preliminary data.</text>
</comment>